<evidence type="ECO:0000259" key="2">
    <source>
        <dbReference type="Pfam" id="PF07319"/>
    </source>
</evidence>
<evidence type="ECO:0000313" key="4">
    <source>
        <dbReference type="Proteomes" id="UP001565236"/>
    </source>
</evidence>
<proteinExistence type="predicted"/>
<protein>
    <submittedName>
        <fullName evidence="3">Primosomal protein DnaI</fullName>
    </submittedName>
</protein>
<dbReference type="RefSeq" id="WP_369941059.1">
    <property type="nucleotide sequence ID" value="NZ_JBCLUF010000007.1"/>
</dbReference>
<comment type="caution">
    <text evidence="3">The sequence shown here is derived from an EMBL/GenBank/DDBJ whole genome shotgun (WGS) entry which is preliminary data.</text>
</comment>
<dbReference type="CDD" id="cd00009">
    <property type="entry name" value="AAA"/>
    <property type="match status" value="1"/>
</dbReference>
<dbReference type="InterPro" id="IPR002611">
    <property type="entry name" value="IstB_ATP-bd"/>
</dbReference>
<reference evidence="3 4" key="1">
    <citation type="submission" date="2024-03" db="EMBL/GenBank/DDBJ databases">
        <title>Mouse gut bacterial collection (mGBC) of GemPharmatech.</title>
        <authorList>
            <person name="He Y."/>
            <person name="Dong L."/>
            <person name="Wu D."/>
            <person name="Gao X."/>
            <person name="Lin Z."/>
        </authorList>
    </citation>
    <scope>NUCLEOTIDE SEQUENCE [LARGE SCALE GENOMIC DNA]</scope>
    <source>
        <strain evidence="3 4">15-30</strain>
    </source>
</reference>
<feature type="domain" description="Primosomal DnaI N-terminal" evidence="2">
    <location>
        <begin position="1"/>
        <end position="93"/>
    </location>
</feature>
<dbReference type="NCBIfam" id="NF006505">
    <property type="entry name" value="PRK08939.1"/>
    <property type="match status" value="1"/>
</dbReference>
<dbReference type="Pfam" id="PF07319">
    <property type="entry name" value="DnaI_N"/>
    <property type="match status" value="1"/>
</dbReference>
<dbReference type="SUPFAM" id="SSF52540">
    <property type="entry name" value="P-loop containing nucleoside triphosphate hydrolases"/>
    <property type="match status" value="1"/>
</dbReference>
<organism evidence="3 4">
    <name type="scientific">Ligilactobacillus faecis</name>
    <dbReference type="NCBI Taxonomy" id="762833"/>
    <lineage>
        <taxon>Bacteria</taxon>
        <taxon>Bacillati</taxon>
        <taxon>Bacillota</taxon>
        <taxon>Bacilli</taxon>
        <taxon>Lactobacillales</taxon>
        <taxon>Lactobacillaceae</taxon>
        <taxon>Ligilactobacillus</taxon>
    </lineage>
</organism>
<dbReference type="EMBL" id="JBCLUF010000007">
    <property type="protein sequence ID" value="MEY8661878.1"/>
    <property type="molecule type" value="Genomic_DNA"/>
</dbReference>
<sequence>MEDIGKSLTEQMQRHNWSKRYNELVETALNDPDVKRFLAENKHLLTKDDVMKSISKLYEYVTIKQKMAQGEQTFAPGYLPTLAVSKHQIEVVYVPSEQLLAKRAKQELDARVKMIALPKSMRQAQLVDYDRSEERNEAFRAALQFTNDYAKEPKKFHKGLYLEGSFGVGKTYLLAAIANDLAKRGYKTTLVHFPSFAVDIKGSIGQNKTTEYLERLKKAPILMLDDIGADSLSSWIRDDVLGVILQYRMQEELPTFFSSNLSFEQLENEYLAINNRGEAEPLKALRIMERIKFLADEYHIVGKNRRNP</sequence>
<gene>
    <name evidence="3" type="primary">dnaI</name>
    <name evidence="3" type="ORF">AALT52_03070</name>
</gene>
<dbReference type="Proteomes" id="UP001565236">
    <property type="component" value="Unassembled WGS sequence"/>
</dbReference>
<dbReference type="InterPro" id="IPR009928">
    <property type="entry name" value="DnaI_N"/>
</dbReference>
<dbReference type="PANTHER" id="PTHR30050">
    <property type="entry name" value="CHROMOSOMAL REPLICATION INITIATOR PROTEIN DNAA"/>
    <property type="match status" value="1"/>
</dbReference>
<keyword evidence="4" id="KW-1185">Reference proteome</keyword>
<dbReference type="PANTHER" id="PTHR30050:SF8">
    <property type="entry name" value="PRIMOSOMAL PROTEIN DNAI"/>
    <property type="match status" value="1"/>
</dbReference>
<accession>A0ABV4DN28</accession>
<dbReference type="Pfam" id="PF01695">
    <property type="entry name" value="IstB_IS21"/>
    <property type="match status" value="1"/>
</dbReference>
<dbReference type="InterPro" id="IPR027417">
    <property type="entry name" value="P-loop_NTPase"/>
</dbReference>
<dbReference type="Gene3D" id="3.40.50.300">
    <property type="entry name" value="P-loop containing nucleotide triphosphate hydrolases"/>
    <property type="match status" value="1"/>
</dbReference>
<evidence type="ECO:0000313" key="3">
    <source>
        <dbReference type="EMBL" id="MEY8661878.1"/>
    </source>
</evidence>
<evidence type="ECO:0000259" key="1">
    <source>
        <dbReference type="Pfam" id="PF01695"/>
    </source>
</evidence>
<feature type="domain" description="IstB-like ATP-binding" evidence="1">
    <location>
        <begin position="97"/>
        <end position="267"/>
    </location>
</feature>
<name>A0ABV4DN28_9LACO</name>